<accession>A0AA39JJM1</accession>
<evidence type="ECO:0000313" key="2">
    <source>
        <dbReference type="Proteomes" id="UP001175211"/>
    </source>
</evidence>
<name>A0AA39JJM1_ARMTA</name>
<reference evidence="1" key="1">
    <citation type="submission" date="2023-06" db="EMBL/GenBank/DDBJ databases">
        <authorList>
            <consortium name="Lawrence Berkeley National Laboratory"/>
            <person name="Ahrendt S."/>
            <person name="Sahu N."/>
            <person name="Indic B."/>
            <person name="Wong-Bajracharya J."/>
            <person name="Merenyi Z."/>
            <person name="Ke H.-M."/>
            <person name="Monk M."/>
            <person name="Kocsube S."/>
            <person name="Drula E."/>
            <person name="Lipzen A."/>
            <person name="Balint B."/>
            <person name="Henrissat B."/>
            <person name="Andreopoulos B."/>
            <person name="Martin F.M."/>
            <person name="Harder C.B."/>
            <person name="Rigling D."/>
            <person name="Ford K.L."/>
            <person name="Foster G.D."/>
            <person name="Pangilinan J."/>
            <person name="Papanicolaou A."/>
            <person name="Barry K."/>
            <person name="LaButti K."/>
            <person name="Viragh M."/>
            <person name="Koriabine M."/>
            <person name="Yan M."/>
            <person name="Riley R."/>
            <person name="Champramary S."/>
            <person name="Plett K.L."/>
            <person name="Tsai I.J."/>
            <person name="Slot J."/>
            <person name="Sipos G."/>
            <person name="Plett J."/>
            <person name="Nagy L.G."/>
            <person name="Grigoriev I.V."/>
        </authorList>
    </citation>
    <scope>NUCLEOTIDE SEQUENCE</scope>
    <source>
        <strain evidence="1">CCBAS 213</strain>
    </source>
</reference>
<dbReference type="EMBL" id="JAUEPS010000058">
    <property type="protein sequence ID" value="KAK0443412.1"/>
    <property type="molecule type" value="Genomic_DNA"/>
</dbReference>
<dbReference type="RefSeq" id="XP_060324731.1">
    <property type="nucleotide sequence ID" value="XM_060478272.1"/>
</dbReference>
<keyword evidence="2" id="KW-1185">Reference proteome</keyword>
<dbReference type="Proteomes" id="UP001175211">
    <property type="component" value="Unassembled WGS sequence"/>
</dbReference>
<sequence>MTHCFSLKERESVFHTATTQTFDLFNKHLFSPGAHQVGFIITDAGEESNDAEEEMLWALQEPELDHQTEVNISIDDDDWSAIVMLLAMLMLLPHANIVGTTNSSSSEPGYVEISDNESPAITDTITDTIAISKPNQPKIEVEEEAKNLLVEVFEGKDLKAAVLKVMEQELECLPTVMLLKLPEVQVVRSFALEVVMYNPPPPS</sequence>
<comment type="caution">
    <text evidence="1">The sequence shown here is derived from an EMBL/GenBank/DDBJ whole genome shotgun (WGS) entry which is preliminary data.</text>
</comment>
<dbReference type="GeneID" id="85361820"/>
<organism evidence="1 2">
    <name type="scientific">Armillaria tabescens</name>
    <name type="common">Ringless honey mushroom</name>
    <name type="synonym">Agaricus tabescens</name>
    <dbReference type="NCBI Taxonomy" id="1929756"/>
    <lineage>
        <taxon>Eukaryota</taxon>
        <taxon>Fungi</taxon>
        <taxon>Dikarya</taxon>
        <taxon>Basidiomycota</taxon>
        <taxon>Agaricomycotina</taxon>
        <taxon>Agaricomycetes</taxon>
        <taxon>Agaricomycetidae</taxon>
        <taxon>Agaricales</taxon>
        <taxon>Marasmiineae</taxon>
        <taxon>Physalacriaceae</taxon>
        <taxon>Desarmillaria</taxon>
    </lineage>
</organism>
<evidence type="ECO:0000313" key="1">
    <source>
        <dbReference type="EMBL" id="KAK0443412.1"/>
    </source>
</evidence>
<gene>
    <name evidence="1" type="ORF">EV420DRAFT_1649200</name>
</gene>
<protein>
    <submittedName>
        <fullName evidence="1">Uncharacterized protein</fullName>
    </submittedName>
</protein>
<proteinExistence type="predicted"/>
<dbReference type="AlphaFoldDB" id="A0AA39JJM1"/>